<sequence length="297" mass="32764">MSSPYEAAWRIQVASFILTASIAVYAYDWLLSISEEVEMVSNGGLTWPIAIYFLSRISLLGSGQLCIAAFLIRSMGNCRNLIMMVGSGGSIAMASTSFLFFLRVRAVYLRSVHITALFGALWLVLTVLYIQTDSTVKTERRSPEGYCPPPDLKSLPWLIAVTLVNDTMVFIAISYRLVADSATAERSWHSSLCSIVKGQGLYSLSRSLMRTGQLYYFSTILFFFVNLAVIWSPPVPAGAEYLLAALHVGFTNMMACRVFRGVALGTMQMEVGLTTTRIAAAFQLEPLPTARLPYDLP</sequence>
<feature type="domain" description="DUF6533" evidence="2">
    <location>
        <begin position="18"/>
        <end position="58"/>
    </location>
</feature>
<feature type="transmembrane region" description="Helical" evidence="1">
    <location>
        <begin position="108"/>
        <end position="130"/>
    </location>
</feature>
<keyword evidence="4" id="KW-1185">Reference proteome</keyword>
<feature type="transmembrane region" description="Helical" evidence="1">
    <location>
        <begin position="214"/>
        <end position="232"/>
    </location>
</feature>
<dbReference type="AlphaFoldDB" id="A0A166I1U3"/>
<organism evidence="3 4">
    <name type="scientific">Athelia psychrophila</name>
    <dbReference type="NCBI Taxonomy" id="1759441"/>
    <lineage>
        <taxon>Eukaryota</taxon>
        <taxon>Fungi</taxon>
        <taxon>Dikarya</taxon>
        <taxon>Basidiomycota</taxon>
        <taxon>Agaricomycotina</taxon>
        <taxon>Agaricomycetes</taxon>
        <taxon>Agaricomycetidae</taxon>
        <taxon>Atheliales</taxon>
        <taxon>Atheliaceae</taxon>
        <taxon>Athelia</taxon>
    </lineage>
</organism>
<protein>
    <recommendedName>
        <fullName evidence="2">DUF6533 domain-containing protein</fullName>
    </recommendedName>
</protein>
<proteinExistence type="predicted"/>
<reference evidence="3 4" key="1">
    <citation type="journal article" date="2016" name="Mol. Biol. Evol.">
        <title>Comparative Genomics of Early-Diverging Mushroom-Forming Fungi Provides Insights into the Origins of Lignocellulose Decay Capabilities.</title>
        <authorList>
            <person name="Nagy L.G."/>
            <person name="Riley R."/>
            <person name="Tritt A."/>
            <person name="Adam C."/>
            <person name="Daum C."/>
            <person name="Floudas D."/>
            <person name="Sun H."/>
            <person name="Yadav J.S."/>
            <person name="Pangilinan J."/>
            <person name="Larsson K.H."/>
            <person name="Matsuura K."/>
            <person name="Barry K."/>
            <person name="Labutti K."/>
            <person name="Kuo R."/>
            <person name="Ohm R.A."/>
            <person name="Bhattacharya S.S."/>
            <person name="Shirouzu T."/>
            <person name="Yoshinaga Y."/>
            <person name="Martin F.M."/>
            <person name="Grigoriev I.V."/>
            <person name="Hibbett D.S."/>
        </authorList>
    </citation>
    <scope>NUCLEOTIDE SEQUENCE [LARGE SCALE GENOMIC DNA]</scope>
    <source>
        <strain evidence="3 4">CBS 109695</strain>
    </source>
</reference>
<keyword evidence="1" id="KW-1133">Transmembrane helix</keyword>
<dbReference type="OrthoDB" id="3038990at2759"/>
<feature type="transmembrane region" description="Helical" evidence="1">
    <location>
        <begin position="81"/>
        <end position="102"/>
    </location>
</feature>
<evidence type="ECO:0000313" key="4">
    <source>
        <dbReference type="Proteomes" id="UP000076532"/>
    </source>
</evidence>
<dbReference type="InterPro" id="IPR045340">
    <property type="entry name" value="DUF6533"/>
</dbReference>
<feature type="transmembrane region" description="Helical" evidence="1">
    <location>
        <begin position="7"/>
        <end position="27"/>
    </location>
</feature>
<keyword evidence="1" id="KW-0472">Membrane</keyword>
<evidence type="ECO:0000313" key="3">
    <source>
        <dbReference type="EMBL" id="KZP19464.1"/>
    </source>
</evidence>
<name>A0A166I1U3_9AGAM</name>
<evidence type="ECO:0000256" key="1">
    <source>
        <dbReference type="SAM" id="Phobius"/>
    </source>
</evidence>
<evidence type="ECO:0000259" key="2">
    <source>
        <dbReference type="Pfam" id="PF20151"/>
    </source>
</evidence>
<keyword evidence="1" id="KW-0812">Transmembrane</keyword>
<feature type="transmembrane region" description="Helical" evidence="1">
    <location>
        <begin position="238"/>
        <end position="259"/>
    </location>
</feature>
<gene>
    <name evidence="3" type="ORF">FIBSPDRAFT_1045441</name>
</gene>
<dbReference type="Pfam" id="PF20151">
    <property type="entry name" value="DUF6533"/>
    <property type="match status" value="1"/>
</dbReference>
<dbReference type="Proteomes" id="UP000076532">
    <property type="component" value="Unassembled WGS sequence"/>
</dbReference>
<feature type="transmembrane region" description="Helical" evidence="1">
    <location>
        <begin position="47"/>
        <end position="72"/>
    </location>
</feature>
<dbReference type="EMBL" id="KV417563">
    <property type="protein sequence ID" value="KZP19464.1"/>
    <property type="molecule type" value="Genomic_DNA"/>
</dbReference>
<accession>A0A166I1U3</accession>